<dbReference type="InterPro" id="IPR036097">
    <property type="entry name" value="HisK_dim/P_sf"/>
</dbReference>
<dbReference type="InterPro" id="IPR036890">
    <property type="entry name" value="HATPase_C_sf"/>
</dbReference>
<evidence type="ECO:0000256" key="6">
    <source>
        <dbReference type="SAM" id="Coils"/>
    </source>
</evidence>
<keyword evidence="5" id="KW-0418">Kinase</keyword>
<dbReference type="InterPro" id="IPR004358">
    <property type="entry name" value="Sig_transdc_His_kin-like_C"/>
</dbReference>
<dbReference type="Gene3D" id="3.30.450.20">
    <property type="entry name" value="PAS domain"/>
    <property type="match status" value="1"/>
</dbReference>
<evidence type="ECO:0000256" key="2">
    <source>
        <dbReference type="ARBA" id="ARBA00012438"/>
    </source>
</evidence>
<dbReference type="SMART" id="SM00387">
    <property type="entry name" value="HATPase_c"/>
    <property type="match status" value="1"/>
</dbReference>
<accession>A0A5C6VBR4</accession>
<feature type="domain" description="Histidine kinase" evidence="7">
    <location>
        <begin position="153"/>
        <end position="364"/>
    </location>
</feature>
<dbReference type="InterPro" id="IPR005467">
    <property type="entry name" value="His_kinase_dom"/>
</dbReference>
<keyword evidence="9" id="KW-1185">Reference proteome</keyword>
<name>A0A5C6VBR4_9FLAO</name>
<dbReference type="GO" id="GO:0000155">
    <property type="term" value="F:phosphorelay sensor kinase activity"/>
    <property type="evidence" value="ECO:0007669"/>
    <property type="project" value="InterPro"/>
</dbReference>
<feature type="coiled-coil region" evidence="6">
    <location>
        <begin position="123"/>
        <end position="150"/>
    </location>
</feature>
<evidence type="ECO:0000256" key="5">
    <source>
        <dbReference type="ARBA" id="ARBA00022777"/>
    </source>
</evidence>
<dbReference type="OrthoDB" id="5522855at2"/>
<dbReference type="SUPFAM" id="SSF55874">
    <property type="entry name" value="ATPase domain of HSP90 chaperone/DNA topoisomerase II/histidine kinase"/>
    <property type="match status" value="1"/>
</dbReference>
<comment type="catalytic activity">
    <reaction evidence="1">
        <text>ATP + protein L-histidine = ADP + protein N-phospho-L-histidine.</text>
        <dbReference type="EC" id="2.7.13.3"/>
    </reaction>
</comment>
<dbReference type="SUPFAM" id="SSF55785">
    <property type="entry name" value="PYP-like sensor domain (PAS domain)"/>
    <property type="match status" value="1"/>
</dbReference>
<dbReference type="CDD" id="cd00075">
    <property type="entry name" value="HATPase"/>
    <property type="match status" value="1"/>
</dbReference>
<dbReference type="EMBL" id="VORB01000002">
    <property type="protein sequence ID" value="TXC82141.1"/>
    <property type="molecule type" value="Genomic_DNA"/>
</dbReference>
<protein>
    <recommendedName>
        <fullName evidence="2">histidine kinase</fullName>
        <ecNumber evidence="2">2.7.13.3</ecNumber>
    </recommendedName>
</protein>
<dbReference type="InterPro" id="IPR052162">
    <property type="entry name" value="Sensor_kinase/Photoreceptor"/>
</dbReference>
<dbReference type="RefSeq" id="WP_147013377.1">
    <property type="nucleotide sequence ID" value="NZ_VORB01000002.1"/>
</dbReference>
<dbReference type="PANTHER" id="PTHR43304:SF1">
    <property type="entry name" value="PAC DOMAIN-CONTAINING PROTEIN"/>
    <property type="match status" value="1"/>
</dbReference>
<evidence type="ECO:0000256" key="1">
    <source>
        <dbReference type="ARBA" id="ARBA00000085"/>
    </source>
</evidence>
<dbReference type="PRINTS" id="PR00344">
    <property type="entry name" value="BCTRLSENSOR"/>
</dbReference>
<keyword evidence="4" id="KW-0808">Transferase</keyword>
<evidence type="ECO:0000259" key="7">
    <source>
        <dbReference type="PROSITE" id="PS50109"/>
    </source>
</evidence>
<proteinExistence type="predicted"/>
<dbReference type="Gene3D" id="3.30.565.10">
    <property type="entry name" value="Histidine kinase-like ATPase, C-terminal domain"/>
    <property type="match status" value="1"/>
</dbReference>
<comment type="caution">
    <text evidence="8">The sequence shown here is derived from an EMBL/GenBank/DDBJ whole genome shotgun (WGS) entry which is preliminary data.</text>
</comment>
<evidence type="ECO:0000256" key="4">
    <source>
        <dbReference type="ARBA" id="ARBA00022679"/>
    </source>
</evidence>
<gene>
    <name evidence="8" type="ORF">FRX97_03340</name>
</gene>
<dbReference type="Pfam" id="PF02518">
    <property type="entry name" value="HATPase_c"/>
    <property type="match status" value="1"/>
</dbReference>
<keyword evidence="3" id="KW-0597">Phosphoprotein</keyword>
<evidence type="ECO:0000313" key="8">
    <source>
        <dbReference type="EMBL" id="TXC82141.1"/>
    </source>
</evidence>
<dbReference type="Pfam" id="PF08448">
    <property type="entry name" value="PAS_4"/>
    <property type="match status" value="1"/>
</dbReference>
<dbReference type="InterPro" id="IPR013656">
    <property type="entry name" value="PAS_4"/>
</dbReference>
<dbReference type="PROSITE" id="PS50109">
    <property type="entry name" value="HIS_KIN"/>
    <property type="match status" value="1"/>
</dbReference>
<dbReference type="Proteomes" id="UP000321168">
    <property type="component" value="Unassembled WGS sequence"/>
</dbReference>
<keyword evidence="6" id="KW-0175">Coiled coil</keyword>
<dbReference type="AlphaFoldDB" id="A0A5C6VBR4"/>
<organism evidence="8 9">
    <name type="scientific">Luteibaculum oceani</name>
    <dbReference type="NCBI Taxonomy" id="1294296"/>
    <lineage>
        <taxon>Bacteria</taxon>
        <taxon>Pseudomonadati</taxon>
        <taxon>Bacteroidota</taxon>
        <taxon>Flavobacteriia</taxon>
        <taxon>Flavobacteriales</taxon>
        <taxon>Luteibaculaceae</taxon>
        <taxon>Luteibaculum</taxon>
    </lineage>
</organism>
<evidence type="ECO:0000313" key="9">
    <source>
        <dbReference type="Proteomes" id="UP000321168"/>
    </source>
</evidence>
<dbReference type="InterPro" id="IPR003594">
    <property type="entry name" value="HATPase_dom"/>
</dbReference>
<dbReference type="Gene3D" id="1.10.287.130">
    <property type="match status" value="1"/>
</dbReference>
<dbReference type="SUPFAM" id="SSF47384">
    <property type="entry name" value="Homodimeric domain of signal transducing histidine kinase"/>
    <property type="match status" value="1"/>
</dbReference>
<dbReference type="PANTHER" id="PTHR43304">
    <property type="entry name" value="PHYTOCHROME-LIKE PROTEIN CPH1"/>
    <property type="match status" value="1"/>
</dbReference>
<reference evidence="8 9" key="1">
    <citation type="submission" date="2019-08" db="EMBL/GenBank/DDBJ databases">
        <title>Genome of Luteibaculum oceani JCM 18817.</title>
        <authorList>
            <person name="Bowman J.P."/>
        </authorList>
    </citation>
    <scope>NUCLEOTIDE SEQUENCE [LARGE SCALE GENOMIC DNA]</scope>
    <source>
        <strain evidence="8 9">JCM 18817</strain>
    </source>
</reference>
<sequence length="366" mass="41337">MQDADILRSKISELDSVLNTLLKNTEAYITVLNTDGIVLYINKVAPGVDRASFLGARLYDFLDTKTAEELKYNLNKTLTESRTNRYETIYTDPEGNVRYFKNIMSPVSFDDKVDGVIIISHEQTDIELTKKELETKNSQLKQQYKRLKDISQIIAHDFRAPMANLLMLNELMDATQSMHRIKDYLELQKKTINILEGIFENLVMDASATLSSNDFTEQFFSTTIEKVSHLLQADIMKMKAEITQKCEVPGLRAMVGFLDSILLNLISNALKFSKENEAPRIHVSSKIEGKDLVIRVSDNGRGMDLEKNPNKLFGLHQTFHQLPNERGLGLFLVKNQVLAVGGNIEATSRIGVGTEFKISLPCQLAI</sequence>
<dbReference type="EC" id="2.7.13.3" evidence="2"/>
<dbReference type="InterPro" id="IPR035965">
    <property type="entry name" value="PAS-like_dom_sf"/>
</dbReference>
<evidence type="ECO:0000256" key="3">
    <source>
        <dbReference type="ARBA" id="ARBA00022553"/>
    </source>
</evidence>